<name>A0A0R3Q8C0_9BILA</name>
<dbReference type="STRING" id="42155.A0A0R3Q8C0"/>
<dbReference type="WBParaSite" id="BTMF_0000257801-mRNA-1">
    <property type="protein sequence ID" value="BTMF_0000257801-mRNA-1"/>
    <property type="gene ID" value="BTMF_0000257801"/>
</dbReference>
<dbReference type="AlphaFoldDB" id="A0A0R3Q8C0"/>
<reference evidence="2 3" key="2">
    <citation type="submission" date="2018-11" db="EMBL/GenBank/DDBJ databases">
        <authorList>
            <consortium name="Pathogen Informatics"/>
        </authorList>
    </citation>
    <scope>NUCLEOTIDE SEQUENCE [LARGE SCALE GENOMIC DNA]</scope>
</reference>
<proteinExistence type="predicted"/>
<gene>
    <name evidence="2" type="ORF">BTMF_LOCUS1902</name>
</gene>
<feature type="transmembrane region" description="Helical" evidence="1">
    <location>
        <begin position="80"/>
        <end position="101"/>
    </location>
</feature>
<keyword evidence="1" id="KW-0812">Transmembrane</keyword>
<protein>
    <submittedName>
        <fullName evidence="2 4">Uncharacterized protein</fullName>
    </submittedName>
</protein>
<evidence type="ECO:0000313" key="2">
    <source>
        <dbReference type="EMBL" id="VDO11320.1"/>
    </source>
</evidence>
<dbReference type="Proteomes" id="UP000280834">
    <property type="component" value="Unassembled WGS sequence"/>
</dbReference>
<evidence type="ECO:0000313" key="3">
    <source>
        <dbReference type="Proteomes" id="UP000280834"/>
    </source>
</evidence>
<organism evidence="4">
    <name type="scientific">Brugia timori</name>
    <dbReference type="NCBI Taxonomy" id="42155"/>
    <lineage>
        <taxon>Eukaryota</taxon>
        <taxon>Metazoa</taxon>
        <taxon>Ecdysozoa</taxon>
        <taxon>Nematoda</taxon>
        <taxon>Chromadorea</taxon>
        <taxon>Rhabditida</taxon>
        <taxon>Spirurina</taxon>
        <taxon>Spiruromorpha</taxon>
        <taxon>Filarioidea</taxon>
        <taxon>Onchocercidae</taxon>
        <taxon>Brugia</taxon>
    </lineage>
</organism>
<feature type="transmembrane region" description="Helical" evidence="1">
    <location>
        <begin position="12"/>
        <end position="40"/>
    </location>
</feature>
<accession>A0A0R3Q8C0</accession>
<keyword evidence="3" id="KW-1185">Reference proteome</keyword>
<sequence>MIFEIYMCFNSCINLFFSGFISGFLWGLYMSFLCFLYFFVSGPVNENHPVHSDVVLNILDEFKEQKTSRNKVYKVGSSLFLLYVYSLTSCEMFFLSFYLFLFD</sequence>
<evidence type="ECO:0000256" key="1">
    <source>
        <dbReference type="SAM" id="Phobius"/>
    </source>
</evidence>
<keyword evidence="1" id="KW-0472">Membrane</keyword>
<evidence type="ECO:0000313" key="4">
    <source>
        <dbReference type="WBParaSite" id="BTMF_0000257801-mRNA-1"/>
    </source>
</evidence>
<reference evidence="4" key="1">
    <citation type="submission" date="2017-02" db="UniProtKB">
        <authorList>
            <consortium name="WormBaseParasite"/>
        </authorList>
    </citation>
    <scope>IDENTIFICATION</scope>
</reference>
<dbReference type="EMBL" id="UZAG01001455">
    <property type="protein sequence ID" value="VDO11320.1"/>
    <property type="molecule type" value="Genomic_DNA"/>
</dbReference>
<keyword evidence="1" id="KW-1133">Transmembrane helix</keyword>